<dbReference type="InterPro" id="IPR031811">
    <property type="entry name" value="ALGX/ALGJ_SGNH-like"/>
</dbReference>
<feature type="transmembrane region" description="Helical" evidence="7">
    <location>
        <begin position="9"/>
        <end position="28"/>
    </location>
</feature>
<name>A0ABV1B5R0_9FIRM</name>
<evidence type="ECO:0000313" key="10">
    <source>
        <dbReference type="Proteomes" id="UP001469749"/>
    </source>
</evidence>
<feature type="domain" description="AlgX/AlgJ SGNH hydrolase-like" evidence="8">
    <location>
        <begin position="94"/>
        <end position="287"/>
    </location>
</feature>
<sequence length="369" mass="43765">MQKKIGPKIILFTFIIVICFLWLFWILLEKYVDTENYENREMSEQPRLTVDNYGTFAEEYDNYFNDQLPFRNNLIKLNSSIDYFVFDRSANSKVIIGKDNWLFYDNKDDGDPIGCYQGNNLYTEAELQEIAENCVKQRDFLAERNIEFIIFIAPNKERIYSEDMPDRFETPADNYRVLQIVNYLKENTDLRVVYPYEELMSVKEYLDDNIYYKTDTHWNQIGGYVGAAALLKELGINMPSIEDDRIHITKINNRAGDLASMLHLLKELTFADFDYQVDGYETHNVQNLEEDFNTVFRYVADNADPRKLYVRRDSFSTAMAPYIGSQFNESYFRYSNTYSYEDFAEQHPDVYVYETVERLAYTLKDFSIQ</sequence>
<keyword evidence="7" id="KW-0812">Transmembrane</keyword>
<evidence type="ECO:0000256" key="3">
    <source>
        <dbReference type="ARBA" id="ARBA00022679"/>
    </source>
</evidence>
<evidence type="ECO:0000256" key="5">
    <source>
        <dbReference type="ARBA" id="ARBA00022764"/>
    </source>
</evidence>
<keyword evidence="7" id="KW-0472">Membrane</keyword>
<dbReference type="EMBL" id="JBBMEK010000156">
    <property type="protein sequence ID" value="MEQ2365770.1"/>
    <property type="molecule type" value="Genomic_DNA"/>
</dbReference>
<evidence type="ECO:0000256" key="2">
    <source>
        <dbReference type="ARBA" id="ARBA00005182"/>
    </source>
</evidence>
<comment type="subcellular location">
    <subcellularLocation>
        <location evidence="1">Periplasm</location>
    </subcellularLocation>
</comment>
<evidence type="ECO:0000256" key="7">
    <source>
        <dbReference type="SAM" id="Phobius"/>
    </source>
</evidence>
<comment type="pathway">
    <text evidence="2">Glycan biosynthesis; alginate biosynthesis.</text>
</comment>
<organism evidence="9 10">
    <name type="scientific">Coprococcus intestinihominis</name>
    <dbReference type="NCBI Taxonomy" id="3133154"/>
    <lineage>
        <taxon>Bacteria</taxon>
        <taxon>Bacillati</taxon>
        <taxon>Bacillota</taxon>
        <taxon>Clostridia</taxon>
        <taxon>Lachnospirales</taxon>
        <taxon>Lachnospiraceae</taxon>
        <taxon>Coprococcus</taxon>
    </lineage>
</organism>
<evidence type="ECO:0000256" key="4">
    <source>
        <dbReference type="ARBA" id="ARBA00022729"/>
    </source>
</evidence>
<protein>
    <recommendedName>
        <fullName evidence="8">AlgX/AlgJ SGNH hydrolase-like domain-containing protein</fullName>
    </recommendedName>
</protein>
<keyword evidence="5" id="KW-0574">Periplasm</keyword>
<keyword evidence="7" id="KW-1133">Transmembrane helix</keyword>
<keyword evidence="3" id="KW-0808">Transferase</keyword>
<evidence type="ECO:0000256" key="1">
    <source>
        <dbReference type="ARBA" id="ARBA00004418"/>
    </source>
</evidence>
<reference evidence="9 10" key="1">
    <citation type="submission" date="2024-03" db="EMBL/GenBank/DDBJ databases">
        <title>Human intestinal bacterial collection.</title>
        <authorList>
            <person name="Pauvert C."/>
            <person name="Hitch T.C.A."/>
            <person name="Clavel T."/>
        </authorList>
    </citation>
    <scope>NUCLEOTIDE SEQUENCE [LARGE SCALE GENOMIC DNA]</scope>
    <source>
        <strain evidence="9 10">CLA-AA-H190</strain>
    </source>
</reference>
<proteinExistence type="predicted"/>
<keyword evidence="4" id="KW-0732">Signal</keyword>
<accession>A0ABV1B5R0</accession>
<keyword evidence="6" id="KW-0016">Alginate biosynthesis</keyword>
<dbReference type="RefSeq" id="WP_349085482.1">
    <property type="nucleotide sequence ID" value="NZ_JBBMEK010000156.1"/>
</dbReference>
<dbReference type="Pfam" id="PF16822">
    <property type="entry name" value="ALGX"/>
    <property type="match status" value="1"/>
</dbReference>
<evidence type="ECO:0000256" key="6">
    <source>
        <dbReference type="ARBA" id="ARBA00022841"/>
    </source>
</evidence>
<keyword evidence="10" id="KW-1185">Reference proteome</keyword>
<dbReference type="Proteomes" id="UP001469749">
    <property type="component" value="Unassembled WGS sequence"/>
</dbReference>
<evidence type="ECO:0000313" key="9">
    <source>
        <dbReference type="EMBL" id="MEQ2365770.1"/>
    </source>
</evidence>
<evidence type="ECO:0000259" key="8">
    <source>
        <dbReference type="Pfam" id="PF16822"/>
    </source>
</evidence>
<comment type="caution">
    <text evidence="9">The sequence shown here is derived from an EMBL/GenBank/DDBJ whole genome shotgun (WGS) entry which is preliminary data.</text>
</comment>
<gene>
    <name evidence="9" type="ORF">WMO25_11785</name>
</gene>